<evidence type="ECO:0000256" key="1">
    <source>
        <dbReference type="ARBA" id="ARBA00009375"/>
    </source>
</evidence>
<comment type="similarity">
    <text evidence="1">Belongs to the tRNA pseudouridine synthase TruA family.</text>
</comment>
<dbReference type="InterPro" id="IPR020094">
    <property type="entry name" value="TruA/RsuA/RluB/E/F_N"/>
</dbReference>
<keyword evidence="4" id="KW-0175">Coiled coil</keyword>
<dbReference type="PANTHER" id="PTHR11142">
    <property type="entry name" value="PSEUDOURIDYLATE SYNTHASE"/>
    <property type="match status" value="1"/>
</dbReference>
<comment type="caution">
    <text evidence="7">The sequence shown here is derived from an EMBL/GenBank/DDBJ whole genome shotgun (WGS) entry which is preliminary data.</text>
</comment>
<dbReference type="EMBL" id="JAYMYS010000005">
    <property type="protein sequence ID" value="KAK7391195.1"/>
    <property type="molecule type" value="Genomic_DNA"/>
</dbReference>
<dbReference type="InterPro" id="IPR020097">
    <property type="entry name" value="PsdUridine_synth_TruA_a/b_dom"/>
</dbReference>
<dbReference type="FunFam" id="3.30.70.660:FF:000010">
    <property type="entry name" value="tRNA pseudouridine synthase"/>
    <property type="match status" value="1"/>
</dbReference>
<dbReference type="PANTHER" id="PTHR11142:SF5">
    <property type="entry name" value="TRNA PSEUDOURIDINE(38_39) SYNTHASE"/>
    <property type="match status" value="1"/>
</dbReference>
<dbReference type="NCBIfam" id="TIGR00071">
    <property type="entry name" value="hisT_truA"/>
    <property type="match status" value="1"/>
</dbReference>
<dbReference type="HAMAP" id="MF_00171">
    <property type="entry name" value="TruA"/>
    <property type="match status" value="1"/>
</dbReference>
<dbReference type="GO" id="GO:0003723">
    <property type="term" value="F:RNA binding"/>
    <property type="evidence" value="ECO:0007669"/>
    <property type="project" value="InterPro"/>
</dbReference>
<feature type="region of interest" description="Disordered" evidence="5">
    <location>
        <begin position="40"/>
        <end position="87"/>
    </location>
</feature>
<organism evidence="7 8">
    <name type="scientific">Psophocarpus tetragonolobus</name>
    <name type="common">Winged bean</name>
    <name type="synonym">Dolichos tetragonolobus</name>
    <dbReference type="NCBI Taxonomy" id="3891"/>
    <lineage>
        <taxon>Eukaryota</taxon>
        <taxon>Viridiplantae</taxon>
        <taxon>Streptophyta</taxon>
        <taxon>Embryophyta</taxon>
        <taxon>Tracheophyta</taxon>
        <taxon>Spermatophyta</taxon>
        <taxon>Magnoliopsida</taxon>
        <taxon>eudicotyledons</taxon>
        <taxon>Gunneridae</taxon>
        <taxon>Pentapetalae</taxon>
        <taxon>rosids</taxon>
        <taxon>fabids</taxon>
        <taxon>Fabales</taxon>
        <taxon>Fabaceae</taxon>
        <taxon>Papilionoideae</taxon>
        <taxon>50 kb inversion clade</taxon>
        <taxon>NPAAA clade</taxon>
        <taxon>indigoferoid/millettioid clade</taxon>
        <taxon>Phaseoleae</taxon>
        <taxon>Psophocarpus</taxon>
    </lineage>
</organism>
<evidence type="ECO:0000259" key="6">
    <source>
        <dbReference type="Pfam" id="PF01416"/>
    </source>
</evidence>
<dbReference type="InterPro" id="IPR020095">
    <property type="entry name" value="PsdUridine_synth_TruA_C"/>
</dbReference>
<name>A0AAN9XGD7_PSOTE</name>
<dbReference type="Proteomes" id="UP001386955">
    <property type="component" value="Unassembled WGS sequence"/>
</dbReference>
<dbReference type="Pfam" id="PF01416">
    <property type="entry name" value="PseudoU_synth_1"/>
    <property type="match status" value="1"/>
</dbReference>
<dbReference type="Gene3D" id="3.30.70.660">
    <property type="entry name" value="Pseudouridine synthase I, catalytic domain, C-terminal subdomain"/>
    <property type="match status" value="1"/>
</dbReference>
<proteinExistence type="inferred from homology"/>
<feature type="coiled-coil region" evidence="4">
    <location>
        <begin position="11"/>
        <end position="38"/>
    </location>
</feature>
<feature type="compositionally biased region" description="Basic and acidic residues" evidence="5">
    <location>
        <begin position="40"/>
        <end position="75"/>
    </location>
</feature>
<dbReference type="SUPFAM" id="SSF55120">
    <property type="entry name" value="Pseudouridine synthase"/>
    <property type="match status" value="1"/>
</dbReference>
<dbReference type="InterPro" id="IPR041707">
    <property type="entry name" value="Pus3-like"/>
</dbReference>
<evidence type="ECO:0000256" key="4">
    <source>
        <dbReference type="SAM" id="Coils"/>
    </source>
</evidence>
<reference evidence="7 8" key="1">
    <citation type="submission" date="2024-01" db="EMBL/GenBank/DDBJ databases">
        <title>The genomes of 5 underutilized Papilionoideae crops provide insights into root nodulation and disease resistanc.</title>
        <authorList>
            <person name="Jiang F."/>
        </authorList>
    </citation>
    <scope>NUCLEOTIDE SEQUENCE [LARGE SCALE GENOMIC DNA]</scope>
    <source>
        <strain evidence="7">DUOXIRENSHENG_FW03</strain>
        <tissue evidence="7">Leaves</tissue>
    </source>
</reference>
<dbReference type="GO" id="GO:1990481">
    <property type="term" value="P:mRNA pseudouridine synthesis"/>
    <property type="evidence" value="ECO:0007669"/>
    <property type="project" value="TreeGrafter"/>
</dbReference>
<evidence type="ECO:0000313" key="7">
    <source>
        <dbReference type="EMBL" id="KAK7391195.1"/>
    </source>
</evidence>
<dbReference type="InterPro" id="IPR020103">
    <property type="entry name" value="PsdUridine_synth_cat_dom_sf"/>
</dbReference>
<dbReference type="GO" id="GO:0005634">
    <property type="term" value="C:nucleus"/>
    <property type="evidence" value="ECO:0007669"/>
    <property type="project" value="TreeGrafter"/>
</dbReference>
<keyword evidence="8" id="KW-1185">Reference proteome</keyword>
<sequence>MATQLSDAELVASLQARVKELEAENAKLLSQLADCRSHRMEEKLHDSNVKGRESKKDNRKSEEKIVKIPAQEERHHHQLTTQEERNQRLETNLDSRHESLTSTIVTLQGQVLSLSSTIPHVGPMLNHSLPFPTSFPLNLLSPTSPFPYGYFPFPSFTSFPLQASHITPPYIPPLYFTINLATSPNDPISRSFSMGPTFPPATENLASPTLPPPAQTIASPIRPPKLHLVVFKGYNTRFMSHHSKRYVALKVMYFGKRFYGFASEAQMEPTVESELFKAFDRTRLLIGDKKESQYSRCGRTDKGVSSVGQVIALFLRSNLKILATNNGNSGEVILDEQHEGEIDYVRVLNRVLPNDIRILGWCPAPADFHARFSCSSREYKYFFWKEKLNILAMESAGNKLIGEHDFRNFCKMDAANVHNYRRHISFFEISPTDMRYNGNQLWVIKIKGSAFLWHQVRCMVAVLFMVGKGLESPNVVDMLLDTTRILRKPQYTMASEIPLVLQSCEFDDIKFTCSSDAGEALRVHLVNEGQIYQLQAAIFHEALLNCVPLSNGAANALAKQSLLSSQGSKKKVSHVPLMSRPTEPSYEERLAKLNTIA</sequence>
<evidence type="ECO:0000256" key="5">
    <source>
        <dbReference type="SAM" id="MobiDB-lite"/>
    </source>
</evidence>
<dbReference type="Gene3D" id="3.30.70.580">
    <property type="entry name" value="Pseudouridine synthase I, catalytic domain, N-terminal subdomain"/>
    <property type="match status" value="1"/>
</dbReference>
<evidence type="ECO:0000256" key="3">
    <source>
        <dbReference type="ARBA" id="ARBA00023235"/>
    </source>
</evidence>
<protein>
    <recommendedName>
        <fullName evidence="6">Pseudouridine synthase I TruA alpha/beta domain-containing protein</fullName>
    </recommendedName>
</protein>
<accession>A0AAN9XGD7</accession>
<dbReference type="GO" id="GO:0031119">
    <property type="term" value="P:tRNA pseudouridine synthesis"/>
    <property type="evidence" value="ECO:0007669"/>
    <property type="project" value="TreeGrafter"/>
</dbReference>
<dbReference type="InterPro" id="IPR001406">
    <property type="entry name" value="PsdUridine_synth_TruA"/>
</dbReference>
<dbReference type="FunFam" id="3.30.70.580:FF:000012">
    <property type="entry name" value="tRNA pseudouridine synthase"/>
    <property type="match status" value="1"/>
</dbReference>
<dbReference type="AlphaFoldDB" id="A0AAN9XGD7"/>
<dbReference type="GO" id="GO:0009982">
    <property type="term" value="F:pseudouridine synthase activity"/>
    <property type="evidence" value="ECO:0007669"/>
    <property type="project" value="InterPro"/>
</dbReference>
<keyword evidence="3" id="KW-0413">Isomerase</keyword>
<feature type="domain" description="Pseudouridine synthase I TruA alpha/beta" evidence="6">
    <location>
        <begin position="398"/>
        <end position="507"/>
    </location>
</feature>
<keyword evidence="2" id="KW-0819">tRNA processing</keyword>
<dbReference type="CDD" id="cd02569">
    <property type="entry name" value="PseudoU_synth_ScPus3"/>
    <property type="match status" value="1"/>
</dbReference>
<dbReference type="GO" id="GO:0005737">
    <property type="term" value="C:cytoplasm"/>
    <property type="evidence" value="ECO:0007669"/>
    <property type="project" value="TreeGrafter"/>
</dbReference>
<evidence type="ECO:0000256" key="2">
    <source>
        <dbReference type="ARBA" id="ARBA00022694"/>
    </source>
</evidence>
<evidence type="ECO:0000313" key="8">
    <source>
        <dbReference type="Proteomes" id="UP001386955"/>
    </source>
</evidence>
<gene>
    <name evidence="7" type="ORF">VNO78_19607</name>
</gene>